<reference evidence="1" key="1">
    <citation type="submission" date="2021-06" db="EMBL/GenBank/DDBJ databases">
        <authorList>
            <person name="Kallberg Y."/>
            <person name="Tangrot J."/>
            <person name="Rosling A."/>
        </authorList>
    </citation>
    <scope>NUCLEOTIDE SEQUENCE</scope>
    <source>
        <strain evidence="1">MA461A</strain>
    </source>
</reference>
<accession>A0ACA9S1Z0</accession>
<proteinExistence type="predicted"/>
<evidence type="ECO:0000313" key="1">
    <source>
        <dbReference type="EMBL" id="CAG8823208.1"/>
    </source>
</evidence>
<gene>
    <name evidence="1" type="ORF">RPERSI_LOCUS25977</name>
</gene>
<protein>
    <submittedName>
        <fullName evidence="1">24191_t:CDS:1</fullName>
    </submittedName>
</protein>
<name>A0ACA9S1Z0_9GLOM</name>
<sequence>NDFDQSGSSYNSAELIMDDKLVARSSNSEQSKQVTPNHESFSQISLGLLSQEEQDILFGAD</sequence>
<feature type="non-terminal residue" evidence="1">
    <location>
        <position position="1"/>
    </location>
</feature>
<organism evidence="1 2">
    <name type="scientific">Racocetra persica</name>
    <dbReference type="NCBI Taxonomy" id="160502"/>
    <lineage>
        <taxon>Eukaryota</taxon>
        <taxon>Fungi</taxon>
        <taxon>Fungi incertae sedis</taxon>
        <taxon>Mucoromycota</taxon>
        <taxon>Glomeromycotina</taxon>
        <taxon>Glomeromycetes</taxon>
        <taxon>Diversisporales</taxon>
        <taxon>Gigasporaceae</taxon>
        <taxon>Racocetra</taxon>
    </lineage>
</organism>
<dbReference type="Proteomes" id="UP000789920">
    <property type="component" value="Unassembled WGS sequence"/>
</dbReference>
<dbReference type="EMBL" id="CAJVQC010087245">
    <property type="protein sequence ID" value="CAG8823208.1"/>
    <property type="molecule type" value="Genomic_DNA"/>
</dbReference>
<comment type="caution">
    <text evidence="1">The sequence shown here is derived from an EMBL/GenBank/DDBJ whole genome shotgun (WGS) entry which is preliminary data.</text>
</comment>
<keyword evidence="2" id="KW-1185">Reference proteome</keyword>
<evidence type="ECO:0000313" key="2">
    <source>
        <dbReference type="Proteomes" id="UP000789920"/>
    </source>
</evidence>